<proteinExistence type="predicted"/>
<dbReference type="EMBL" id="JAACXV010000165">
    <property type="protein sequence ID" value="KAF7282561.1"/>
    <property type="molecule type" value="Genomic_DNA"/>
</dbReference>
<accession>A0A834IN02</accession>
<gene>
    <name evidence="1" type="ORF">GWI33_002351</name>
</gene>
<sequence>MSFINNSPNKFKLNKWGHYKSGDSSQKILLIKYQVSPVTSTVAEPKLIFVGVSTSGIKIKLSHEKARGQASKDLHTTQGGSLALVRTAMSTCTSRFWDSFGTSGVYEGYIENDMSRNYFACLLN</sequence>
<dbReference type="AlphaFoldDB" id="A0A834IN02"/>
<organism evidence="1 2">
    <name type="scientific">Rhynchophorus ferrugineus</name>
    <name type="common">Red palm weevil</name>
    <name type="synonym">Curculio ferrugineus</name>
    <dbReference type="NCBI Taxonomy" id="354439"/>
    <lineage>
        <taxon>Eukaryota</taxon>
        <taxon>Metazoa</taxon>
        <taxon>Ecdysozoa</taxon>
        <taxon>Arthropoda</taxon>
        <taxon>Hexapoda</taxon>
        <taxon>Insecta</taxon>
        <taxon>Pterygota</taxon>
        <taxon>Neoptera</taxon>
        <taxon>Endopterygota</taxon>
        <taxon>Coleoptera</taxon>
        <taxon>Polyphaga</taxon>
        <taxon>Cucujiformia</taxon>
        <taxon>Curculionidae</taxon>
        <taxon>Dryophthorinae</taxon>
        <taxon>Rhynchophorus</taxon>
    </lineage>
</organism>
<protein>
    <submittedName>
        <fullName evidence="1">Uncharacterized protein</fullName>
    </submittedName>
</protein>
<reference evidence="1" key="1">
    <citation type="submission" date="2020-08" db="EMBL/GenBank/DDBJ databases">
        <title>Genome sequencing and assembly of the red palm weevil Rhynchophorus ferrugineus.</title>
        <authorList>
            <person name="Dias G.B."/>
            <person name="Bergman C.M."/>
            <person name="Manee M."/>
        </authorList>
    </citation>
    <scope>NUCLEOTIDE SEQUENCE</scope>
    <source>
        <strain evidence="1">AA-2017</strain>
        <tissue evidence="1">Whole larva</tissue>
    </source>
</reference>
<name>A0A834IN02_RHYFE</name>
<evidence type="ECO:0000313" key="1">
    <source>
        <dbReference type="EMBL" id="KAF7282561.1"/>
    </source>
</evidence>
<comment type="caution">
    <text evidence="1">The sequence shown here is derived from an EMBL/GenBank/DDBJ whole genome shotgun (WGS) entry which is preliminary data.</text>
</comment>
<keyword evidence="2" id="KW-1185">Reference proteome</keyword>
<dbReference type="Proteomes" id="UP000625711">
    <property type="component" value="Unassembled WGS sequence"/>
</dbReference>
<evidence type="ECO:0000313" key="2">
    <source>
        <dbReference type="Proteomes" id="UP000625711"/>
    </source>
</evidence>